<reference evidence="1" key="1">
    <citation type="submission" date="2019-08" db="EMBL/GenBank/DDBJ databases">
        <authorList>
            <person name="Kucharzyk K."/>
            <person name="Murdoch R.W."/>
            <person name="Higgins S."/>
            <person name="Loffler F."/>
        </authorList>
    </citation>
    <scope>NUCLEOTIDE SEQUENCE</scope>
</reference>
<dbReference type="EMBL" id="VSSQ01010630">
    <property type="protein sequence ID" value="MPM44816.1"/>
    <property type="molecule type" value="Genomic_DNA"/>
</dbReference>
<organism evidence="1">
    <name type="scientific">bioreactor metagenome</name>
    <dbReference type="NCBI Taxonomy" id="1076179"/>
    <lineage>
        <taxon>unclassified sequences</taxon>
        <taxon>metagenomes</taxon>
        <taxon>ecological metagenomes</taxon>
    </lineage>
</organism>
<dbReference type="Pfam" id="PF13419">
    <property type="entry name" value="HAD_2"/>
    <property type="match status" value="1"/>
</dbReference>
<keyword evidence="1" id="KW-0378">Hydrolase</keyword>
<dbReference type="PANTHER" id="PTHR18901:SF38">
    <property type="entry name" value="PSEUDOURIDINE-5'-PHOSPHATASE"/>
    <property type="match status" value="1"/>
</dbReference>
<accession>A0A644ZVT7</accession>
<protein>
    <submittedName>
        <fullName evidence="1">Phosphorylated carbohydrates phosphatase</fullName>
        <ecNumber evidence="1">3.1.3.-</ecNumber>
    </submittedName>
</protein>
<evidence type="ECO:0000313" key="1">
    <source>
        <dbReference type="EMBL" id="MPM44816.1"/>
    </source>
</evidence>
<dbReference type="InterPro" id="IPR041492">
    <property type="entry name" value="HAD_2"/>
</dbReference>
<dbReference type="AlphaFoldDB" id="A0A644ZVT7"/>
<dbReference type="InterPro" id="IPR006439">
    <property type="entry name" value="HAD-SF_hydro_IA"/>
</dbReference>
<sequence length="219" mass="24806">MMFKPEGVIFDLDGTLIDSMGMWTVVDQIYLKSKGREPKPDLASVLKKMSMNQTIRHFQEEYQIDEPTEKIISDIHELAHEAYRSQIPLKEGALSLLDFFRREQTKMCIATANHRPLAEAAILRLGLGEYMSHLLTCDEAGFSKEHPHIFHQALDLLQTPLENTFVFEDSLHAVETAKAAGFFVVAVYDPSAEEEAPQIKQIANLYLKSLLDWPGLSNS</sequence>
<dbReference type="SFLD" id="SFLDG01129">
    <property type="entry name" value="C1.5:_HAD__Beta-PGM__Phosphata"/>
    <property type="match status" value="1"/>
</dbReference>
<dbReference type="NCBIfam" id="TIGR01509">
    <property type="entry name" value="HAD-SF-IA-v3"/>
    <property type="match status" value="1"/>
</dbReference>
<dbReference type="SUPFAM" id="SSF56784">
    <property type="entry name" value="HAD-like"/>
    <property type="match status" value="1"/>
</dbReference>
<name>A0A644ZVT7_9ZZZZ</name>
<proteinExistence type="predicted"/>
<dbReference type="GO" id="GO:0016791">
    <property type="term" value="F:phosphatase activity"/>
    <property type="evidence" value="ECO:0007669"/>
    <property type="project" value="TreeGrafter"/>
</dbReference>
<dbReference type="EC" id="3.1.3.-" evidence="1"/>
<dbReference type="InterPro" id="IPR023214">
    <property type="entry name" value="HAD_sf"/>
</dbReference>
<gene>
    <name evidence="1" type="ORF">SDC9_91498</name>
</gene>
<dbReference type="InterPro" id="IPR023198">
    <property type="entry name" value="PGP-like_dom2"/>
</dbReference>
<dbReference type="SFLD" id="SFLDS00003">
    <property type="entry name" value="Haloacid_Dehalogenase"/>
    <property type="match status" value="1"/>
</dbReference>
<dbReference type="PANTHER" id="PTHR18901">
    <property type="entry name" value="2-DEOXYGLUCOSE-6-PHOSPHATE PHOSPHATASE 2"/>
    <property type="match status" value="1"/>
</dbReference>
<dbReference type="InterPro" id="IPR036412">
    <property type="entry name" value="HAD-like_sf"/>
</dbReference>
<dbReference type="CDD" id="cd07505">
    <property type="entry name" value="HAD_BPGM-like"/>
    <property type="match status" value="1"/>
</dbReference>
<dbReference type="Gene3D" id="3.40.50.1000">
    <property type="entry name" value="HAD superfamily/HAD-like"/>
    <property type="match status" value="1"/>
</dbReference>
<comment type="caution">
    <text evidence="1">The sequence shown here is derived from an EMBL/GenBank/DDBJ whole genome shotgun (WGS) entry which is preliminary data.</text>
</comment>
<dbReference type="Gene3D" id="1.10.150.240">
    <property type="entry name" value="Putative phosphatase, domain 2"/>
    <property type="match status" value="1"/>
</dbReference>